<accession>A0AAE3ZUN7</accession>
<organism evidence="2 3">
    <name type="scientific">Catenuloplanes niger</name>
    <dbReference type="NCBI Taxonomy" id="587534"/>
    <lineage>
        <taxon>Bacteria</taxon>
        <taxon>Bacillati</taxon>
        <taxon>Actinomycetota</taxon>
        <taxon>Actinomycetes</taxon>
        <taxon>Micromonosporales</taxon>
        <taxon>Micromonosporaceae</taxon>
        <taxon>Catenuloplanes</taxon>
    </lineage>
</organism>
<protein>
    <submittedName>
        <fullName evidence="2">Membrane protein</fullName>
    </submittedName>
</protein>
<dbReference type="AlphaFoldDB" id="A0AAE3ZUN7"/>
<feature type="transmembrane region" description="Helical" evidence="1">
    <location>
        <begin position="108"/>
        <end position="132"/>
    </location>
</feature>
<keyword evidence="1" id="KW-0812">Transmembrane</keyword>
<feature type="transmembrane region" description="Helical" evidence="1">
    <location>
        <begin position="83"/>
        <end position="102"/>
    </location>
</feature>
<name>A0AAE3ZUN7_9ACTN</name>
<feature type="transmembrane region" description="Helical" evidence="1">
    <location>
        <begin position="56"/>
        <end position="76"/>
    </location>
</feature>
<feature type="transmembrane region" description="Helical" evidence="1">
    <location>
        <begin position="12"/>
        <end position="36"/>
    </location>
</feature>
<evidence type="ECO:0000313" key="2">
    <source>
        <dbReference type="EMBL" id="MDR7324210.1"/>
    </source>
</evidence>
<dbReference type="RefSeq" id="WP_310417260.1">
    <property type="nucleotide sequence ID" value="NZ_JAVDYC010000001.1"/>
</dbReference>
<keyword evidence="3" id="KW-1185">Reference proteome</keyword>
<keyword evidence="1" id="KW-0472">Membrane</keyword>
<dbReference type="EMBL" id="JAVDYC010000001">
    <property type="protein sequence ID" value="MDR7324210.1"/>
    <property type="molecule type" value="Genomic_DNA"/>
</dbReference>
<reference evidence="2 3" key="1">
    <citation type="submission" date="2023-07" db="EMBL/GenBank/DDBJ databases">
        <title>Sequencing the genomes of 1000 actinobacteria strains.</title>
        <authorList>
            <person name="Klenk H.-P."/>
        </authorList>
    </citation>
    <scope>NUCLEOTIDE SEQUENCE [LARGE SCALE GENOMIC DNA]</scope>
    <source>
        <strain evidence="2 3">DSM 44711</strain>
    </source>
</reference>
<comment type="caution">
    <text evidence="2">The sequence shown here is derived from an EMBL/GenBank/DDBJ whole genome shotgun (WGS) entry which is preliminary data.</text>
</comment>
<evidence type="ECO:0000256" key="1">
    <source>
        <dbReference type="SAM" id="Phobius"/>
    </source>
</evidence>
<keyword evidence="1" id="KW-1133">Transmembrane helix</keyword>
<dbReference type="Proteomes" id="UP001183629">
    <property type="component" value="Unassembled WGS sequence"/>
</dbReference>
<evidence type="ECO:0000313" key="3">
    <source>
        <dbReference type="Proteomes" id="UP001183629"/>
    </source>
</evidence>
<gene>
    <name evidence="2" type="ORF">J2S44_004460</name>
</gene>
<proteinExistence type="predicted"/>
<sequence length="157" mass="16859">MAHIPINHPLRPFYRAVSGLCGVLILAFGVMGAIASTGDDFFSRESIWALWMRTNMAFSLVSILIGAVLAAGYVIGGDLSHWINYYGSWVLLAGGLAGIAVLRTDLNIFNWSMVNAIVWLVIGTLVLTAGLYDKAGPPEPARTEGALRRNQVTPAKG</sequence>